<dbReference type="KEGG" id="ccs:CCNA_03044"/>
<reference evidence="3 4" key="1">
    <citation type="journal article" date="2010" name="J. Bacteriol.">
        <title>The genetic basis of laboratory adaptation in Caulobacter crescentus.</title>
        <authorList>
            <person name="Marks M.E."/>
            <person name="Castro-Rojas C.M."/>
            <person name="Teiling C."/>
            <person name="Du L."/>
            <person name="Kapatral V."/>
            <person name="Walunas T.L."/>
            <person name="Crosson S."/>
        </authorList>
    </citation>
    <scope>NUCLEOTIDE SEQUENCE [LARGE SCALE GENOMIC DNA]</scope>
    <source>
        <strain evidence="4">NA1000 / CB15N</strain>
    </source>
</reference>
<gene>
    <name evidence="3" type="primary">cpaI</name>
    <name evidence="3" type="ordered locus">CCNA_03044</name>
</gene>
<dbReference type="Proteomes" id="UP000001364">
    <property type="component" value="Chromosome"/>
</dbReference>
<evidence type="ECO:0000259" key="2">
    <source>
        <dbReference type="Pfam" id="PF13629"/>
    </source>
</evidence>
<dbReference type="Pfam" id="PF13629">
    <property type="entry name" value="T2SS-T3SS_pil_N"/>
    <property type="match status" value="1"/>
</dbReference>
<dbReference type="PhylomeDB" id="A0A0H3CB91"/>
<dbReference type="InterPro" id="IPR032789">
    <property type="entry name" value="T2SS-T3SS_pil_N"/>
</dbReference>
<dbReference type="RefSeq" id="WP_012640620.1">
    <property type="nucleotide sequence ID" value="NC_011916.1"/>
</dbReference>
<dbReference type="OrthoDB" id="9815749at2"/>
<accession>A0A0H3CB91</accession>
<dbReference type="PATRIC" id="fig|565050.3.peg.2970"/>
<protein>
    <submittedName>
        <fullName evidence="3">CpaC-related secretion pathway protein CpaI</fullName>
    </submittedName>
</protein>
<evidence type="ECO:0000313" key="3">
    <source>
        <dbReference type="EMBL" id="ACL96509.1"/>
    </source>
</evidence>
<organism evidence="3 4">
    <name type="scientific">Caulobacter vibrioides (strain NA1000 / CB15N)</name>
    <name type="common">Caulobacter crescentus</name>
    <dbReference type="NCBI Taxonomy" id="565050"/>
    <lineage>
        <taxon>Bacteria</taxon>
        <taxon>Pseudomonadati</taxon>
        <taxon>Pseudomonadota</taxon>
        <taxon>Alphaproteobacteria</taxon>
        <taxon>Caulobacterales</taxon>
        <taxon>Caulobacteraceae</taxon>
        <taxon>Caulobacter</taxon>
    </lineage>
</organism>
<dbReference type="GeneID" id="7333498"/>
<feature type="chain" id="PRO_5002606147" evidence="1">
    <location>
        <begin position="22"/>
        <end position="143"/>
    </location>
</feature>
<keyword evidence="1" id="KW-0732">Signal</keyword>
<dbReference type="RefSeq" id="YP_002518417.1">
    <property type="nucleotide sequence ID" value="NC_011916.1"/>
</dbReference>
<dbReference type="EMBL" id="CP001340">
    <property type="protein sequence ID" value="ACL96509.1"/>
    <property type="molecule type" value="Genomic_DNA"/>
</dbReference>
<feature type="signal peptide" evidence="1">
    <location>
        <begin position="1"/>
        <end position="21"/>
    </location>
</feature>
<evidence type="ECO:0000313" key="4">
    <source>
        <dbReference type="Proteomes" id="UP000001364"/>
    </source>
</evidence>
<dbReference type="HOGENOM" id="CLU_132581_1_0_5"/>
<feature type="domain" description="Pilus formation protein N-terminal" evidence="2">
    <location>
        <begin position="42"/>
        <end position="109"/>
    </location>
</feature>
<proteinExistence type="predicted"/>
<sequence>MRRLSLAIAAVATLCGAAAGAQTLPIEPVSAKTSGAAVSVDLPVSAGQASYVSLAGSVRDIVVGDPSIADVSVVNDRTLVVLGKRPGVTSLLAFGANGRPLADRQVVVSENGGGGVIVYRGATASNYACAAQCTRLGQGQGVP</sequence>
<evidence type="ECO:0000256" key="1">
    <source>
        <dbReference type="SAM" id="SignalP"/>
    </source>
</evidence>
<keyword evidence="4" id="KW-1185">Reference proteome</keyword>
<dbReference type="AlphaFoldDB" id="A0A0H3CB91"/>
<name>A0A0H3CB91_CAUVN</name>